<dbReference type="EMBL" id="JH795867">
    <property type="protein sequence ID" value="EJU00236.1"/>
    <property type="molecule type" value="Genomic_DNA"/>
</dbReference>
<dbReference type="GeneID" id="63686287"/>
<proteinExistence type="predicted"/>
<accession>M5FS93</accession>
<feature type="compositionally biased region" description="Polar residues" evidence="1">
    <location>
        <begin position="181"/>
        <end position="200"/>
    </location>
</feature>
<feature type="compositionally biased region" description="Polar residues" evidence="1">
    <location>
        <begin position="1"/>
        <end position="10"/>
    </location>
</feature>
<sequence length="455" mass="50586">MANTALASNFRSERDKRKNARRRDRGGIFQPLEKNAMLDMLMARRKSGRLSLSAFPIEDDEEDTAPSTSPSVCDDEFEKEMRCGVLDNPMDSPWGKRRGTNRTNDELEAQCSSPSSIKSTRAQAVRPASTGKIPTKDTTRPPQRQSTSEPEGESAPSEVTIMAQDVRPASTVKMSTKDTTRPPQRQSTSEPEGESASNEVTIMKSIDEKINRRRSVARPASSPASISPPTLPKAPESPQMNKSDTISEPSAEYYDDGWDVAPETSNHKSSWVDESIPHRTFTSVPKKAPKSADWSRKPGRNGLASKAEPTKIRPPRKSLQSPKGRQTKKPTVIAVESDDEEEVTDTVDNFIESFTELHIETESENEDSNDSYVAPEESEESSSSDSLDNRSIGDDDDSDDRLFCSPPVPSPPGTRTHKRNTIPIVVIYPVQPPIRRRRQYNKNTRTRRTTKVASI</sequence>
<evidence type="ECO:0000313" key="3">
    <source>
        <dbReference type="Proteomes" id="UP000030653"/>
    </source>
</evidence>
<organism evidence="2 3">
    <name type="scientific">Dacryopinax primogenitus (strain DJM 731)</name>
    <name type="common">Brown rot fungus</name>
    <dbReference type="NCBI Taxonomy" id="1858805"/>
    <lineage>
        <taxon>Eukaryota</taxon>
        <taxon>Fungi</taxon>
        <taxon>Dikarya</taxon>
        <taxon>Basidiomycota</taxon>
        <taxon>Agaricomycotina</taxon>
        <taxon>Dacrymycetes</taxon>
        <taxon>Dacrymycetales</taxon>
        <taxon>Dacrymycetaceae</taxon>
        <taxon>Dacryopinax</taxon>
    </lineage>
</organism>
<feature type="compositionally biased region" description="Polar residues" evidence="1">
    <location>
        <begin position="140"/>
        <end position="149"/>
    </location>
</feature>
<feature type="compositionally biased region" description="Low complexity" evidence="1">
    <location>
        <begin position="217"/>
        <end position="228"/>
    </location>
</feature>
<protein>
    <submittedName>
        <fullName evidence="2">Uncharacterized protein</fullName>
    </submittedName>
</protein>
<evidence type="ECO:0000256" key="1">
    <source>
        <dbReference type="SAM" id="MobiDB-lite"/>
    </source>
</evidence>
<feature type="compositionally biased region" description="Acidic residues" evidence="1">
    <location>
        <begin position="336"/>
        <end position="345"/>
    </location>
</feature>
<evidence type="ECO:0000313" key="2">
    <source>
        <dbReference type="EMBL" id="EJU00236.1"/>
    </source>
</evidence>
<name>M5FS93_DACPD</name>
<feature type="compositionally biased region" description="Polar residues" evidence="1">
    <location>
        <begin position="238"/>
        <end position="248"/>
    </location>
</feature>
<gene>
    <name evidence="2" type="ORF">DACRYDRAFT_16797</name>
</gene>
<dbReference type="HOGENOM" id="CLU_601316_0_0_1"/>
<keyword evidence="3" id="KW-1185">Reference proteome</keyword>
<dbReference type="Proteomes" id="UP000030653">
    <property type="component" value="Unassembled WGS sequence"/>
</dbReference>
<feature type="region of interest" description="Disordered" evidence="1">
    <location>
        <begin position="53"/>
        <end position="421"/>
    </location>
</feature>
<feature type="region of interest" description="Disordered" evidence="1">
    <location>
        <begin position="1"/>
        <end position="28"/>
    </location>
</feature>
<dbReference type="RefSeq" id="XP_040627133.1">
    <property type="nucleotide sequence ID" value="XM_040771225.1"/>
</dbReference>
<dbReference type="AlphaFoldDB" id="M5FS93"/>
<reference evidence="2 3" key="1">
    <citation type="journal article" date="2012" name="Science">
        <title>The Paleozoic origin of enzymatic lignin decomposition reconstructed from 31 fungal genomes.</title>
        <authorList>
            <person name="Floudas D."/>
            <person name="Binder M."/>
            <person name="Riley R."/>
            <person name="Barry K."/>
            <person name="Blanchette R.A."/>
            <person name="Henrissat B."/>
            <person name="Martinez A.T."/>
            <person name="Otillar R."/>
            <person name="Spatafora J.W."/>
            <person name="Yadav J.S."/>
            <person name="Aerts A."/>
            <person name="Benoit I."/>
            <person name="Boyd A."/>
            <person name="Carlson A."/>
            <person name="Copeland A."/>
            <person name="Coutinho P.M."/>
            <person name="de Vries R.P."/>
            <person name="Ferreira P."/>
            <person name="Findley K."/>
            <person name="Foster B."/>
            <person name="Gaskell J."/>
            <person name="Glotzer D."/>
            <person name="Gorecki P."/>
            <person name="Heitman J."/>
            <person name="Hesse C."/>
            <person name="Hori C."/>
            <person name="Igarashi K."/>
            <person name="Jurgens J.A."/>
            <person name="Kallen N."/>
            <person name="Kersten P."/>
            <person name="Kohler A."/>
            <person name="Kuees U."/>
            <person name="Kumar T.K.A."/>
            <person name="Kuo A."/>
            <person name="LaButti K."/>
            <person name="Larrondo L.F."/>
            <person name="Lindquist E."/>
            <person name="Ling A."/>
            <person name="Lombard V."/>
            <person name="Lucas S."/>
            <person name="Lundell T."/>
            <person name="Martin R."/>
            <person name="McLaughlin D.J."/>
            <person name="Morgenstern I."/>
            <person name="Morin E."/>
            <person name="Murat C."/>
            <person name="Nagy L.G."/>
            <person name="Nolan M."/>
            <person name="Ohm R.A."/>
            <person name="Patyshakuliyeva A."/>
            <person name="Rokas A."/>
            <person name="Ruiz-Duenas F.J."/>
            <person name="Sabat G."/>
            <person name="Salamov A."/>
            <person name="Samejima M."/>
            <person name="Schmutz J."/>
            <person name="Slot J.C."/>
            <person name="St John F."/>
            <person name="Stenlid J."/>
            <person name="Sun H."/>
            <person name="Sun S."/>
            <person name="Syed K."/>
            <person name="Tsang A."/>
            <person name="Wiebenga A."/>
            <person name="Young D."/>
            <person name="Pisabarro A."/>
            <person name="Eastwood D.C."/>
            <person name="Martin F."/>
            <person name="Cullen D."/>
            <person name="Grigoriev I.V."/>
            <person name="Hibbett D.S."/>
        </authorList>
    </citation>
    <scope>NUCLEOTIDE SEQUENCE [LARGE SCALE GENOMIC DNA]</scope>
    <source>
        <strain evidence="2 3">DJM-731 SS1</strain>
    </source>
</reference>
<feature type="compositionally biased region" description="Polar residues" evidence="1">
    <location>
        <begin position="110"/>
        <end position="122"/>
    </location>
</feature>